<gene>
    <name evidence="2" type="ORF">TeGR_g5002</name>
</gene>
<comment type="caution">
    <text evidence="2">The sequence shown here is derived from an EMBL/GenBank/DDBJ whole genome shotgun (WGS) entry which is preliminary data.</text>
</comment>
<evidence type="ECO:0000313" key="2">
    <source>
        <dbReference type="EMBL" id="GMI21614.1"/>
    </source>
</evidence>
<sequence length="490" mass="53268">MTRLIELSSGPELLEKKLWPDAKELSESFACLEAFTRLIKPILPHPVSDKVGSCAIVAVGDGSTPRTAALFSYVLGREGWWSYAVDPQMGEKPCVGSQRDSTHPQTPGGDSVHSLGAGYADIQNLFVHRGPIEECVVTADTVVLVLMHAHVSLATAVACVNESTKNVYIITCPCCNWAPKQTRFQGRKPDHEGLDWGIWSEKRLMRVWTKDSGDREGFHVTGSVPNAPPPAPAPVKRGSSKGGAEKEHVQKLVDACRSWISAPDAGSALETATQFYESFPSSFSASPPPALPATPSTHAAWLSACTPLAPSDVSPSPTFAFTGRLHAHKAKLQCLGRSLLFFSLLVKTPFEDAFEEVRVIVTEVVLTGEPLEGGGGDVKVTARLLAEALKTCPGCVKIIGRAAKSKCGKHNLLSAERVQVVLPPPRPEVIEERRRARREVFGMWRRDARFYTENGTLAVDFVECKKTGVECGGQDEYAEHCRHYFSSVIV</sequence>
<dbReference type="Proteomes" id="UP001165060">
    <property type="component" value="Unassembled WGS sequence"/>
</dbReference>
<keyword evidence="3" id="KW-1185">Reference proteome</keyword>
<protein>
    <recommendedName>
        <fullName evidence="4">Methyltransferase domain-containing protein</fullName>
    </recommendedName>
</protein>
<organism evidence="2 3">
    <name type="scientific">Tetraparma gracilis</name>
    <dbReference type="NCBI Taxonomy" id="2962635"/>
    <lineage>
        <taxon>Eukaryota</taxon>
        <taxon>Sar</taxon>
        <taxon>Stramenopiles</taxon>
        <taxon>Ochrophyta</taxon>
        <taxon>Bolidophyceae</taxon>
        <taxon>Parmales</taxon>
        <taxon>Triparmaceae</taxon>
        <taxon>Tetraparma</taxon>
    </lineage>
</organism>
<accession>A0ABQ6M8F8</accession>
<dbReference type="EMBL" id="BRYB01003840">
    <property type="protein sequence ID" value="GMI21614.1"/>
    <property type="molecule type" value="Genomic_DNA"/>
</dbReference>
<name>A0ABQ6M8F8_9STRA</name>
<proteinExistence type="predicted"/>
<evidence type="ECO:0000256" key="1">
    <source>
        <dbReference type="SAM" id="MobiDB-lite"/>
    </source>
</evidence>
<evidence type="ECO:0000313" key="3">
    <source>
        <dbReference type="Proteomes" id="UP001165060"/>
    </source>
</evidence>
<reference evidence="2 3" key="1">
    <citation type="journal article" date="2023" name="Commun. Biol.">
        <title>Genome analysis of Parmales, the sister group of diatoms, reveals the evolutionary specialization of diatoms from phago-mixotrophs to photoautotrophs.</title>
        <authorList>
            <person name="Ban H."/>
            <person name="Sato S."/>
            <person name="Yoshikawa S."/>
            <person name="Yamada K."/>
            <person name="Nakamura Y."/>
            <person name="Ichinomiya M."/>
            <person name="Sato N."/>
            <person name="Blanc-Mathieu R."/>
            <person name="Endo H."/>
            <person name="Kuwata A."/>
            <person name="Ogata H."/>
        </authorList>
    </citation>
    <scope>NUCLEOTIDE SEQUENCE [LARGE SCALE GENOMIC DNA]</scope>
</reference>
<feature type="region of interest" description="Disordered" evidence="1">
    <location>
        <begin position="216"/>
        <end position="246"/>
    </location>
</feature>
<evidence type="ECO:0008006" key="4">
    <source>
        <dbReference type="Google" id="ProtNLM"/>
    </source>
</evidence>